<evidence type="ECO:0000256" key="1">
    <source>
        <dbReference type="SAM" id="MobiDB-lite"/>
    </source>
</evidence>
<evidence type="ECO:0000259" key="2">
    <source>
        <dbReference type="Pfam" id="PF03235"/>
    </source>
</evidence>
<dbReference type="RefSeq" id="WP_133107486.1">
    <property type="nucleotide sequence ID" value="NZ_SMNA01000004.1"/>
</dbReference>
<feature type="region of interest" description="Disordered" evidence="1">
    <location>
        <begin position="1"/>
        <end position="24"/>
    </location>
</feature>
<keyword evidence="4" id="KW-1185">Reference proteome</keyword>
<sequence>MTAEEAPVLELPDETIDGESPPDDVLTPADLDQIVLYTVDWSVQSILERIGESFDINPTFQRRDAWTASKKSAFIESLILGLPIPQIVLAEDKRRGRFIVLDGKQRLVTLKQFASPSLHFPEFRLRGMRFANDLEGLTFGDMQASLLGGEYADNFLTQPIRTVVVRNWGHPAVLYEVFIRLNQNSLPLSPQELRQALFPNEFTRWINSRSAKSAQLHRARRIKAEDFRMRDAEMLLRYVAWVTRFKDYRGNLRLFLDETCELGGRKWAERGFEYFEELAARCERGIDRTFEVFRDDAFLRFDGGKYNRRFNIAVFDLMAVVLGDESLADEKIRDVRVKIRTEFERLCTEDETFRTSITATTKSVTAVSERFETWASAVEEIADIDLRIKPAMELLTRVRVPATPASNLLPLEE</sequence>
<accession>A0ABY2E6D8</accession>
<dbReference type="Pfam" id="PF03235">
    <property type="entry name" value="GmrSD_N"/>
    <property type="match status" value="1"/>
</dbReference>
<dbReference type="PANTHER" id="PTHR39639">
    <property type="entry name" value="CHROMOSOME 16, WHOLE GENOME SHOTGUN SEQUENCE"/>
    <property type="match status" value="1"/>
</dbReference>
<name>A0ABY2E6D8_9MICO</name>
<dbReference type="PANTHER" id="PTHR39639:SF1">
    <property type="entry name" value="DUF262 DOMAIN-CONTAINING PROTEIN"/>
    <property type="match status" value="1"/>
</dbReference>
<evidence type="ECO:0000313" key="3">
    <source>
        <dbReference type="EMBL" id="TDE95076.1"/>
    </source>
</evidence>
<feature type="domain" description="GmrSD restriction endonucleases N-terminal" evidence="2">
    <location>
        <begin position="46"/>
        <end position="198"/>
    </location>
</feature>
<gene>
    <name evidence="3" type="ORF">EXU48_09960</name>
</gene>
<protein>
    <submittedName>
        <fullName evidence="3">DUF262 domain-containing protein</fullName>
    </submittedName>
</protein>
<comment type="caution">
    <text evidence="3">The sequence shown here is derived from an EMBL/GenBank/DDBJ whole genome shotgun (WGS) entry which is preliminary data.</text>
</comment>
<dbReference type="EMBL" id="SMNA01000004">
    <property type="protein sequence ID" value="TDE95076.1"/>
    <property type="molecule type" value="Genomic_DNA"/>
</dbReference>
<dbReference type="InterPro" id="IPR004919">
    <property type="entry name" value="GmrSD_N"/>
</dbReference>
<feature type="compositionally biased region" description="Acidic residues" evidence="1">
    <location>
        <begin position="11"/>
        <end position="22"/>
    </location>
</feature>
<organism evidence="3 4">
    <name type="scientific">Occultella glacieicola</name>
    <dbReference type="NCBI Taxonomy" id="2518684"/>
    <lineage>
        <taxon>Bacteria</taxon>
        <taxon>Bacillati</taxon>
        <taxon>Actinomycetota</taxon>
        <taxon>Actinomycetes</taxon>
        <taxon>Micrococcales</taxon>
        <taxon>Ruaniaceae</taxon>
        <taxon>Occultella</taxon>
    </lineage>
</organism>
<evidence type="ECO:0000313" key="4">
    <source>
        <dbReference type="Proteomes" id="UP000504882"/>
    </source>
</evidence>
<proteinExistence type="predicted"/>
<dbReference type="Proteomes" id="UP000504882">
    <property type="component" value="Unassembled WGS sequence"/>
</dbReference>
<reference evidence="3 4" key="1">
    <citation type="submission" date="2019-03" db="EMBL/GenBank/DDBJ databases">
        <title>Genomic features of bacteria from cold environments.</title>
        <authorList>
            <person name="Shen L."/>
        </authorList>
    </citation>
    <scope>NUCLEOTIDE SEQUENCE [LARGE SCALE GENOMIC DNA]</scope>
    <source>
        <strain evidence="4">T3246-1</strain>
    </source>
</reference>